<proteinExistence type="predicted"/>
<dbReference type="SUPFAM" id="SSF48403">
    <property type="entry name" value="Ankyrin repeat"/>
    <property type="match status" value="1"/>
</dbReference>
<organism evidence="1 2">
    <name type="scientific">Lophium mytilinum</name>
    <dbReference type="NCBI Taxonomy" id="390894"/>
    <lineage>
        <taxon>Eukaryota</taxon>
        <taxon>Fungi</taxon>
        <taxon>Dikarya</taxon>
        <taxon>Ascomycota</taxon>
        <taxon>Pezizomycotina</taxon>
        <taxon>Dothideomycetes</taxon>
        <taxon>Pleosporomycetidae</taxon>
        <taxon>Mytilinidiales</taxon>
        <taxon>Mytilinidiaceae</taxon>
        <taxon>Lophium</taxon>
    </lineage>
</organism>
<evidence type="ECO:0000313" key="2">
    <source>
        <dbReference type="Proteomes" id="UP000799750"/>
    </source>
</evidence>
<keyword evidence="2" id="KW-1185">Reference proteome</keyword>
<protein>
    <submittedName>
        <fullName evidence="1">Uncharacterized protein</fullName>
    </submittedName>
</protein>
<dbReference type="OrthoDB" id="539213at2759"/>
<reference evidence="1" key="1">
    <citation type="journal article" date="2020" name="Stud. Mycol.">
        <title>101 Dothideomycetes genomes: a test case for predicting lifestyles and emergence of pathogens.</title>
        <authorList>
            <person name="Haridas S."/>
            <person name="Albert R."/>
            <person name="Binder M."/>
            <person name="Bloem J."/>
            <person name="Labutti K."/>
            <person name="Salamov A."/>
            <person name="Andreopoulos B."/>
            <person name="Baker S."/>
            <person name="Barry K."/>
            <person name="Bills G."/>
            <person name="Bluhm B."/>
            <person name="Cannon C."/>
            <person name="Castanera R."/>
            <person name="Culley D."/>
            <person name="Daum C."/>
            <person name="Ezra D."/>
            <person name="Gonzalez J."/>
            <person name="Henrissat B."/>
            <person name="Kuo A."/>
            <person name="Liang C."/>
            <person name="Lipzen A."/>
            <person name="Lutzoni F."/>
            <person name="Magnuson J."/>
            <person name="Mondo S."/>
            <person name="Nolan M."/>
            <person name="Ohm R."/>
            <person name="Pangilinan J."/>
            <person name="Park H.-J."/>
            <person name="Ramirez L."/>
            <person name="Alfaro M."/>
            <person name="Sun H."/>
            <person name="Tritt A."/>
            <person name="Yoshinaga Y."/>
            <person name="Zwiers L.-H."/>
            <person name="Turgeon B."/>
            <person name="Goodwin S."/>
            <person name="Spatafora J."/>
            <person name="Crous P."/>
            <person name="Grigoriev I."/>
        </authorList>
    </citation>
    <scope>NUCLEOTIDE SEQUENCE</scope>
    <source>
        <strain evidence="1">CBS 269.34</strain>
    </source>
</reference>
<gene>
    <name evidence="1" type="ORF">BU16DRAFT_556171</name>
</gene>
<sequence length="112" mass="12394">MHVLLDHGADVNFCDKNGDSALDMAIDCSQMQAAILLLEKGAASQRALYRAVGSGNKEMIKKLLVSGFKRDQRISMDPEDGRGPRMMTPSEWGLCKGEEDAVRFMESYIVPE</sequence>
<dbReference type="Gene3D" id="1.25.40.20">
    <property type="entry name" value="Ankyrin repeat-containing domain"/>
    <property type="match status" value="1"/>
</dbReference>
<dbReference type="Proteomes" id="UP000799750">
    <property type="component" value="Unassembled WGS sequence"/>
</dbReference>
<dbReference type="InterPro" id="IPR036770">
    <property type="entry name" value="Ankyrin_rpt-contain_sf"/>
</dbReference>
<dbReference type="AlphaFoldDB" id="A0A6A6RE13"/>
<dbReference type="EMBL" id="MU004182">
    <property type="protein sequence ID" value="KAF2501697.1"/>
    <property type="molecule type" value="Genomic_DNA"/>
</dbReference>
<name>A0A6A6RE13_9PEZI</name>
<accession>A0A6A6RE13</accession>
<evidence type="ECO:0000313" key="1">
    <source>
        <dbReference type="EMBL" id="KAF2501697.1"/>
    </source>
</evidence>